<evidence type="ECO:0000313" key="4">
    <source>
        <dbReference type="Proteomes" id="UP000424468"/>
    </source>
</evidence>
<dbReference type="InterPro" id="IPR001667">
    <property type="entry name" value="DDH_dom"/>
</dbReference>
<sequence>MFTKLIELISSHNKIILLRHISPDFDAIGSQMSIFQFINDNFKNKTIKLGTTLPEEYKCIGKVDNLVEQDFEKALVIITDTANTARIDIEDVNWLKKATVFKIDHHVNVDKYADYEIVDASYPATCELLTDLFSKSNLIFSDKTAFYLFHGLVTDTDRFMFRNVTNRTFKMAEILSKKIEDLNSIYKNIYQINTNEIRLKGYILSNFKIVKNEIAYIYLNKEVLKEYEINNPDKVALWVNMLGEIKNIKLWLFFVENDSHIRTEFRSQSINVRLIAEKFNGGGHVSASGAKLFDSKSIDLVIEECIKASI</sequence>
<dbReference type="AlphaFoldDB" id="A0A6I6CHY4"/>
<evidence type="ECO:0000259" key="1">
    <source>
        <dbReference type="Pfam" id="PF01368"/>
    </source>
</evidence>
<dbReference type="PANTHER" id="PTHR47618:SF1">
    <property type="entry name" value="BIFUNCTIONAL OLIGORIBONUCLEASE AND PAP PHOSPHATASE NRNA"/>
    <property type="match status" value="1"/>
</dbReference>
<evidence type="ECO:0000259" key="2">
    <source>
        <dbReference type="Pfam" id="PF02272"/>
    </source>
</evidence>
<dbReference type="RefSeq" id="WP_156005853.1">
    <property type="nucleotide sequence ID" value="NZ_CP046276.1"/>
</dbReference>
<feature type="domain" description="DHHA1" evidence="2">
    <location>
        <begin position="228"/>
        <end position="304"/>
    </location>
</feature>
<keyword evidence="4" id="KW-1185">Reference proteome</keyword>
<accession>A0A6I6CHY4</accession>
<dbReference type="GO" id="GO:0003676">
    <property type="term" value="F:nucleic acid binding"/>
    <property type="evidence" value="ECO:0007669"/>
    <property type="project" value="InterPro"/>
</dbReference>
<dbReference type="InterPro" id="IPR051319">
    <property type="entry name" value="Oligoribo/pAp-PDE_c-di-AMP_PDE"/>
</dbReference>
<feature type="domain" description="DDH" evidence="1">
    <location>
        <begin position="14"/>
        <end position="134"/>
    </location>
</feature>
<evidence type="ECO:0000313" key="3">
    <source>
        <dbReference type="EMBL" id="QGS51663.1"/>
    </source>
</evidence>
<dbReference type="Gene3D" id="3.10.310.30">
    <property type="match status" value="1"/>
</dbReference>
<dbReference type="InterPro" id="IPR003156">
    <property type="entry name" value="DHHA1_dom"/>
</dbReference>
<dbReference type="OrthoDB" id="9803668at2"/>
<dbReference type="Pfam" id="PF01368">
    <property type="entry name" value="DHH"/>
    <property type="match status" value="1"/>
</dbReference>
<dbReference type="SUPFAM" id="SSF64182">
    <property type="entry name" value="DHH phosphoesterases"/>
    <property type="match status" value="1"/>
</dbReference>
<gene>
    <name evidence="3" type="primary">nrnA</name>
    <name evidence="3" type="ORF">STABA_v1c02970</name>
</gene>
<name>A0A6I6CHY4_9MOLU</name>
<protein>
    <submittedName>
        <fullName evidence="3">Bifunctional oligoribonuclease and PAP phosphatase NrnA</fullName>
    </submittedName>
</protein>
<proteinExistence type="predicted"/>
<organism evidence="3 4">
    <name type="scientific">Spiroplasma tabanidicola</name>
    <dbReference type="NCBI Taxonomy" id="324079"/>
    <lineage>
        <taxon>Bacteria</taxon>
        <taxon>Bacillati</taxon>
        <taxon>Mycoplasmatota</taxon>
        <taxon>Mollicutes</taxon>
        <taxon>Entomoplasmatales</taxon>
        <taxon>Spiroplasmataceae</taxon>
        <taxon>Spiroplasma</taxon>
    </lineage>
</organism>
<dbReference type="Pfam" id="PF02272">
    <property type="entry name" value="DHHA1"/>
    <property type="match status" value="1"/>
</dbReference>
<dbReference type="Proteomes" id="UP000424468">
    <property type="component" value="Chromosome"/>
</dbReference>
<dbReference type="InterPro" id="IPR038763">
    <property type="entry name" value="DHH_sf"/>
</dbReference>
<dbReference type="EMBL" id="CP046276">
    <property type="protein sequence ID" value="QGS51663.1"/>
    <property type="molecule type" value="Genomic_DNA"/>
</dbReference>
<dbReference type="KEGG" id="stab:STABA_v1c02970"/>
<dbReference type="PANTHER" id="PTHR47618">
    <property type="entry name" value="BIFUNCTIONAL OLIGORIBONUCLEASE AND PAP PHOSPHATASE NRNA"/>
    <property type="match status" value="1"/>
</dbReference>
<reference evidence="3 4" key="1">
    <citation type="submission" date="2019-11" db="EMBL/GenBank/DDBJ databases">
        <title>Complete genome sequence of Spiroplasma tabanidicola TAUS-1 (DSM 22603).</title>
        <authorList>
            <person name="Huang C.-T."/>
            <person name="Lin Y.-C."/>
            <person name="Kuo C.-H."/>
        </authorList>
    </citation>
    <scope>NUCLEOTIDE SEQUENCE [LARGE SCALE GENOMIC DNA]</scope>
    <source>
        <strain evidence="3 4">TAUS-1</strain>
    </source>
</reference>
<dbReference type="Gene3D" id="3.90.1640.10">
    <property type="entry name" value="inorganic pyrophosphatase (n-terminal core)"/>
    <property type="match status" value="1"/>
</dbReference>